<reference evidence="3" key="1">
    <citation type="journal article" date="2022" name="bioRxiv">
        <title>Sequencing and chromosome-scale assembly of the giantPleurodeles waltlgenome.</title>
        <authorList>
            <person name="Brown T."/>
            <person name="Elewa A."/>
            <person name="Iarovenko S."/>
            <person name="Subramanian E."/>
            <person name="Araus A.J."/>
            <person name="Petzold A."/>
            <person name="Susuki M."/>
            <person name="Suzuki K.-i.T."/>
            <person name="Hayashi T."/>
            <person name="Toyoda A."/>
            <person name="Oliveira C."/>
            <person name="Osipova E."/>
            <person name="Leigh N.D."/>
            <person name="Simon A."/>
            <person name="Yun M.H."/>
        </authorList>
    </citation>
    <scope>NUCLEOTIDE SEQUENCE</scope>
    <source>
        <strain evidence="3">20211129_DDA</strain>
        <tissue evidence="3">Liver</tissue>
    </source>
</reference>
<dbReference type="InterPro" id="IPR050328">
    <property type="entry name" value="Dev_Immune_Receptor"/>
</dbReference>
<evidence type="ECO:0000256" key="1">
    <source>
        <dbReference type="ARBA" id="ARBA00022729"/>
    </source>
</evidence>
<sequence length="215" mass="23527">MTLATIRSLQNGTMFCWIILLATCSAMAAPSSCNLRLVKNTIVANCMAQGHLTIPDISLSTEVILLSFNNITYLKESSFPPLGCAKTLTLGMQLAGKLYIGESAFRRLGNLTFLDVGGNKHLMLHDKAFAGLGKLEVLLLDHSDLKDGVLQNSYFEDLLSLKKLDLTGNQIQMACVGRLEGCLTKGLVPVRVKGTEWARWETRQEAGGEHRTLSK</sequence>
<dbReference type="Gene3D" id="3.80.10.10">
    <property type="entry name" value="Ribonuclease Inhibitor"/>
    <property type="match status" value="1"/>
</dbReference>
<evidence type="ECO:0000313" key="4">
    <source>
        <dbReference type="Proteomes" id="UP001066276"/>
    </source>
</evidence>
<dbReference type="PANTHER" id="PTHR24373">
    <property type="entry name" value="SLIT RELATED LEUCINE-RICH REPEAT NEURONAL PROTEIN"/>
    <property type="match status" value="1"/>
</dbReference>
<gene>
    <name evidence="3" type="ORF">NDU88_003320</name>
</gene>
<accession>A0AAV7MU94</accession>
<dbReference type="AlphaFoldDB" id="A0AAV7MU94"/>
<keyword evidence="4" id="KW-1185">Reference proteome</keyword>
<proteinExistence type="predicted"/>
<feature type="chain" id="PRO_5043877120" description="Toll-like receptor 5" evidence="2">
    <location>
        <begin position="29"/>
        <end position="215"/>
    </location>
</feature>
<dbReference type="Proteomes" id="UP001066276">
    <property type="component" value="Chromosome 9"/>
</dbReference>
<dbReference type="InterPro" id="IPR032675">
    <property type="entry name" value="LRR_dom_sf"/>
</dbReference>
<dbReference type="SUPFAM" id="SSF52058">
    <property type="entry name" value="L domain-like"/>
    <property type="match status" value="1"/>
</dbReference>
<protein>
    <recommendedName>
        <fullName evidence="5">Toll-like receptor 5</fullName>
    </recommendedName>
</protein>
<evidence type="ECO:0008006" key="5">
    <source>
        <dbReference type="Google" id="ProtNLM"/>
    </source>
</evidence>
<dbReference type="PANTHER" id="PTHR24373:SF130">
    <property type="entry name" value="LEUCINE-RICH REPEAT AND IMMUNOGLOBULIN-LIKE DOMAIN-CONTAINING NOGO RECEPTOR-INTERACTING PROTEIN 3"/>
    <property type="match status" value="1"/>
</dbReference>
<comment type="caution">
    <text evidence="3">The sequence shown here is derived from an EMBL/GenBank/DDBJ whole genome shotgun (WGS) entry which is preliminary data.</text>
</comment>
<dbReference type="GO" id="GO:0005615">
    <property type="term" value="C:extracellular space"/>
    <property type="evidence" value="ECO:0007669"/>
    <property type="project" value="TreeGrafter"/>
</dbReference>
<organism evidence="3 4">
    <name type="scientific">Pleurodeles waltl</name>
    <name type="common">Iberian ribbed newt</name>
    <dbReference type="NCBI Taxonomy" id="8319"/>
    <lineage>
        <taxon>Eukaryota</taxon>
        <taxon>Metazoa</taxon>
        <taxon>Chordata</taxon>
        <taxon>Craniata</taxon>
        <taxon>Vertebrata</taxon>
        <taxon>Euteleostomi</taxon>
        <taxon>Amphibia</taxon>
        <taxon>Batrachia</taxon>
        <taxon>Caudata</taxon>
        <taxon>Salamandroidea</taxon>
        <taxon>Salamandridae</taxon>
        <taxon>Pleurodelinae</taxon>
        <taxon>Pleurodeles</taxon>
    </lineage>
</organism>
<name>A0AAV7MU94_PLEWA</name>
<keyword evidence="1 2" id="KW-0732">Signal</keyword>
<dbReference type="EMBL" id="JANPWB010000013">
    <property type="protein sequence ID" value="KAJ1105917.1"/>
    <property type="molecule type" value="Genomic_DNA"/>
</dbReference>
<evidence type="ECO:0000313" key="3">
    <source>
        <dbReference type="EMBL" id="KAJ1105917.1"/>
    </source>
</evidence>
<dbReference type="GO" id="GO:0031012">
    <property type="term" value="C:extracellular matrix"/>
    <property type="evidence" value="ECO:0007669"/>
    <property type="project" value="TreeGrafter"/>
</dbReference>
<feature type="signal peptide" evidence="2">
    <location>
        <begin position="1"/>
        <end position="28"/>
    </location>
</feature>
<evidence type="ECO:0000256" key="2">
    <source>
        <dbReference type="SAM" id="SignalP"/>
    </source>
</evidence>